<dbReference type="SUPFAM" id="SSF47336">
    <property type="entry name" value="ACP-like"/>
    <property type="match status" value="1"/>
</dbReference>
<dbReference type="InterPro" id="IPR042104">
    <property type="entry name" value="PKS_dehydratase_sf"/>
</dbReference>
<dbReference type="InterPro" id="IPR016035">
    <property type="entry name" value="Acyl_Trfase/lysoPLipase"/>
</dbReference>
<keyword evidence="4" id="KW-0963">Cytoplasm</keyword>
<dbReference type="CDD" id="cd05195">
    <property type="entry name" value="enoyl_red"/>
    <property type="match status" value="1"/>
</dbReference>
<dbReference type="InterPro" id="IPR014043">
    <property type="entry name" value="Acyl_transferase_dom"/>
</dbReference>
<feature type="region of interest" description="N-terminal hotdog fold" evidence="16">
    <location>
        <begin position="900"/>
        <end position="1020"/>
    </location>
</feature>
<dbReference type="Pfam" id="PF00698">
    <property type="entry name" value="Acyl_transf_1"/>
    <property type="match status" value="1"/>
</dbReference>
<dbReference type="SUPFAM" id="SSF52151">
    <property type="entry name" value="FabD/lysophospholipase-like"/>
    <property type="match status" value="1"/>
</dbReference>
<dbReference type="Pfam" id="PF00107">
    <property type="entry name" value="ADH_zinc_N"/>
    <property type="match status" value="1"/>
</dbReference>
<dbReference type="InterPro" id="IPR057326">
    <property type="entry name" value="KR_dom"/>
</dbReference>
<dbReference type="GO" id="GO:0016491">
    <property type="term" value="F:oxidoreductase activity"/>
    <property type="evidence" value="ECO:0007669"/>
    <property type="project" value="InterPro"/>
</dbReference>
<dbReference type="Pfam" id="PF02801">
    <property type="entry name" value="Ketoacyl-synt_C"/>
    <property type="match status" value="1"/>
</dbReference>
<dbReference type="Pfam" id="PF00109">
    <property type="entry name" value="ketoacyl-synt"/>
    <property type="match status" value="1"/>
</dbReference>
<dbReference type="EMBL" id="BLKS01000001">
    <property type="protein sequence ID" value="GFG50536.1"/>
    <property type="molecule type" value="Genomic_DNA"/>
</dbReference>
<dbReference type="Pfam" id="PF21089">
    <property type="entry name" value="PKS_DH_N"/>
    <property type="match status" value="1"/>
</dbReference>
<dbReference type="InterPro" id="IPR020806">
    <property type="entry name" value="PKS_PP-bd"/>
</dbReference>
<keyword evidence="5" id="KW-0597">Phosphoprotein</keyword>
<dbReference type="PROSITE" id="PS00012">
    <property type="entry name" value="PHOSPHOPANTETHEINE"/>
    <property type="match status" value="1"/>
</dbReference>
<dbReference type="SMART" id="SM00827">
    <property type="entry name" value="PKS_AT"/>
    <property type="match status" value="1"/>
</dbReference>
<feature type="domain" description="Ketosynthase family 3 (KS3)" evidence="19">
    <location>
        <begin position="9"/>
        <end position="431"/>
    </location>
</feature>
<feature type="active site" description="Proton donor; for dehydratase activity" evidence="16">
    <location>
        <position position="1098"/>
    </location>
</feature>
<dbReference type="GO" id="GO:0005737">
    <property type="term" value="C:cytoplasm"/>
    <property type="evidence" value="ECO:0007669"/>
    <property type="project" value="UniProtKB-SubCell"/>
</dbReference>
<evidence type="ECO:0000259" key="19">
    <source>
        <dbReference type="PROSITE" id="PS52004"/>
    </source>
</evidence>
<dbReference type="SMART" id="SM00822">
    <property type="entry name" value="PKS_KR"/>
    <property type="match status" value="1"/>
</dbReference>
<dbReference type="PROSITE" id="PS52019">
    <property type="entry name" value="PKS_MFAS_DH"/>
    <property type="match status" value="1"/>
</dbReference>
<reference evidence="21 22" key="1">
    <citation type="journal article" date="2019" name="Emerg. Microbes Infect.">
        <title>Comprehensive subspecies identification of 175 nontuberculous mycobacteria species based on 7547 genomic profiles.</title>
        <authorList>
            <person name="Matsumoto Y."/>
            <person name="Kinjo T."/>
            <person name="Motooka D."/>
            <person name="Nabeya D."/>
            <person name="Jung N."/>
            <person name="Uechi K."/>
            <person name="Horii T."/>
            <person name="Iida T."/>
            <person name="Fujita J."/>
            <person name="Nakamura S."/>
        </authorList>
    </citation>
    <scope>NUCLEOTIDE SEQUENCE [LARGE SCALE GENOMIC DNA]</scope>
    <source>
        <strain evidence="21 22">JCM 6377</strain>
    </source>
</reference>
<feature type="domain" description="Carrier" evidence="18">
    <location>
        <begin position="2013"/>
        <end position="2088"/>
    </location>
</feature>
<dbReference type="Gene3D" id="1.10.1200.10">
    <property type="entry name" value="ACP-like"/>
    <property type="match status" value="1"/>
</dbReference>
<proteinExistence type="predicted"/>
<dbReference type="InterPro" id="IPR013968">
    <property type="entry name" value="PKS_KR"/>
</dbReference>
<name>A0A7I9VZX0_MYCAG</name>
<dbReference type="InterPro" id="IPR036736">
    <property type="entry name" value="ACP-like_sf"/>
</dbReference>
<dbReference type="GO" id="GO:0005886">
    <property type="term" value="C:plasma membrane"/>
    <property type="evidence" value="ECO:0007669"/>
    <property type="project" value="TreeGrafter"/>
</dbReference>
<dbReference type="Pfam" id="PF00550">
    <property type="entry name" value="PP-binding"/>
    <property type="match status" value="1"/>
</dbReference>
<dbReference type="PANTHER" id="PTHR43775">
    <property type="entry name" value="FATTY ACID SYNTHASE"/>
    <property type="match status" value="1"/>
</dbReference>
<keyword evidence="8" id="KW-0521">NADP</keyword>
<dbReference type="Gene3D" id="3.90.180.10">
    <property type="entry name" value="Medium-chain alcohol dehydrogenases, catalytic domain"/>
    <property type="match status" value="1"/>
</dbReference>
<feature type="compositionally biased region" description="Low complexity" evidence="17">
    <location>
        <begin position="2093"/>
        <end position="2140"/>
    </location>
</feature>
<dbReference type="Gene3D" id="3.40.366.10">
    <property type="entry name" value="Malonyl-Coenzyme A Acyl Carrier Protein, domain 2"/>
    <property type="match status" value="1"/>
</dbReference>
<dbReference type="Pfam" id="PF14765">
    <property type="entry name" value="PS-DH"/>
    <property type="match status" value="1"/>
</dbReference>
<dbReference type="SUPFAM" id="SSF55048">
    <property type="entry name" value="Probable ACP-binding domain of malonyl-CoA ACP transacylase"/>
    <property type="match status" value="1"/>
</dbReference>
<dbReference type="Gene3D" id="3.30.70.3290">
    <property type="match status" value="1"/>
</dbReference>
<dbReference type="GO" id="GO:0004312">
    <property type="term" value="F:fatty acid synthase activity"/>
    <property type="evidence" value="ECO:0007669"/>
    <property type="project" value="TreeGrafter"/>
</dbReference>
<comment type="catalytic activity">
    <reaction evidence="15">
        <text>hexadecanoyl-[(hydroxy)phthioceranic acid synthase] + 7 (S)-methylmalonyl-CoA + 14 NADPH + 21 H(+) = C37-phthioceranyl-[(hydroxy)phthioceranic acid synthase] + 7 CO2 + 14 NADP(+) + 7 CoA + 7 H2O</text>
        <dbReference type="Rhea" id="RHEA:58908"/>
        <dbReference type="Rhea" id="RHEA-COMP:15244"/>
        <dbReference type="Rhea" id="RHEA-COMP:15246"/>
        <dbReference type="ChEBI" id="CHEBI:15377"/>
        <dbReference type="ChEBI" id="CHEBI:15378"/>
        <dbReference type="ChEBI" id="CHEBI:16526"/>
        <dbReference type="ChEBI" id="CHEBI:57287"/>
        <dbReference type="ChEBI" id="CHEBI:57327"/>
        <dbReference type="ChEBI" id="CHEBI:57783"/>
        <dbReference type="ChEBI" id="CHEBI:58349"/>
        <dbReference type="ChEBI" id="CHEBI:78483"/>
        <dbReference type="ChEBI" id="CHEBI:142473"/>
        <dbReference type="EC" id="2.3.1.287"/>
    </reaction>
</comment>
<dbReference type="SUPFAM" id="SSF50129">
    <property type="entry name" value="GroES-like"/>
    <property type="match status" value="1"/>
</dbReference>
<dbReference type="Pfam" id="PF08659">
    <property type="entry name" value="KR"/>
    <property type="match status" value="1"/>
</dbReference>
<dbReference type="SMART" id="SM00825">
    <property type="entry name" value="PKS_KS"/>
    <property type="match status" value="1"/>
</dbReference>
<dbReference type="InterPro" id="IPR049900">
    <property type="entry name" value="PKS_mFAS_DH"/>
</dbReference>
<feature type="active site" description="Proton acceptor; for dehydratase activity" evidence="16">
    <location>
        <position position="933"/>
    </location>
</feature>
<evidence type="ECO:0000256" key="9">
    <source>
        <dbReference type="ARBA" id="ARBA00023268"/>
    </source>
</evidence>
<dbReference type="GO" id="GO:0071770">
    <property type="term" value="P:DIM/DIP cell wall layer assembly"/>
    <property type="evidence" value="ECO:0007669"/>
    <property type="project" value="TreeGrafter"/>
</dbReference>
<protein>
    <recommendedName>
        <fullName evidence="12">Phthioceranic/hydroxyphthioceranic acid synthase</fullName>
        <ecNumber evidence="11">2.3.1.287</ecNumber>
    </recommendedName>
    <alternativeName>
        <fullName evidence="13">Polyketide synthase pks2</fullName>
    </alternativeName>
</protein>
<dbReference type="Gene3D" id="3.40.47.10">
    <property type="match status" value="1"/>
</dbReference>
<comment type="caution">
    <text evidence="21">The sequence shown here is derived from an EMBL/GenBank/DDBJ whole genome shotgun (WGS) entry which is preliminary data.</text>
</comment>
<dbReference type="InterPro" id="IPR020843">
    <property type="entry name" value="ER"/>
</dbReference>
<evidence type="ECO:0000256" key="11">
    <source>
        <dbReference type="ARBA" id="ARBA00044974"/>
    </source>
</evidence>
<evidence type="ECO:0000256" key="2">
    <source>
        <dbReference type="ARBA" id="ARBA00004792"/>
    </source>
</evidence>
<evidence type="ECO:0000256" key="7">
    <source>
        <dbReference type="ARBA" id="ARBA00022737"/>
    </source>
</evidence>
<dbReference type="InterPro" id="IPR020807">
    <property type="entry name" value="PKS_DH"/>
</dbReference>
<evidence type="ECO:0000256" key="14">
    <source>
        <dbReference type="ARBA" id="ARBA00047634"/>
    </source>
</evidence>
<dbReference type="InterPro" id="IPR009081">
    <property type="entry name" value="PP-bd_ACP"/>
</dbReference>
<dbReference type="Pfam" id="PF08240">
    <property type="entry name" value="ADH_N"/>
    <property type="match status" value="1"/>
</dbReference>
<evidence type="ECO:0000256" key="10">
    <source>
        <dbReference type="ARBA" id="ARBA00023315"/>
    </source>
</evidence>
<dbReference type="InterPro" id="IPR014030">
    <property type="entry name" value="Ketoacyl_synth_N"/>
</dbReference>
<feature type="region of interest" description="Disordered" evidence="17">
    <location>
        <begin position="2093"/>
        <end position="2142"/>
    </location>
</feature>
<dbReference type="PROSITE" id="PS52004">
    <property type="entry name" value="KS3_2"/>
    <property type="match status" value="1"/>
</dbReference>
<dbReference type="NCBIfam" id="NF041183">
    <property type="entry name" value="Pks2_ls1_myc"/>
    <property type="match status" value="1"/>
</dbReference>
<dbReference type="FunFam" id="3.40.50.720:FF:000372">
    <property type="entry name" value="Mycocerosic acid synthase-like polyketide synthase"/>
    <property type="match status" value="1"/>
</dbReference>
<evidence type="ECO:0000256" key="4">
    <source>
        <dbReference type="ARBA" id="ARBA00022490"/>
    </source>
</evidence>
<dbReference type="Gene3D" id="3.40.50.720">
    <property type="entry name" value="NAD(P)-binding Rossmann-like Domain"/>
    <property type="match status" value="3"/>
</dbReference>
<dbReference type="GO" id="GO:0004315">
    <property type="term" value="F:3-oxoacyl-[acyl-carrier-protein] synthase activity"/>
    <property type="evidence" value="ECO:0007669"/>
    <property type="project" value="InterPro"/>
</dbReference>
<organism evidence="21 22">
    <name type="scientific">Mycolicibacterium agri</name>
    <name type="common">Mycobacterium agri</name>
    <dbReference type="NCBI Taxonomy" id="36811"/>
    <lineage>
        <taxon>Bacteria</taxon>
        <taxon>Bacillati</taxon>
        <taxon>Actinomycetota</taxon>
        <taxon>Actinomycetes</taxon>
        <taxon>Mycobacteriales</taxon>
        <taxon>Mycobacteriaceae</taxon>
        <taxon>Mycolicibacterium</taxon>
    </lineage>
</organism>
<dbReference type="PROSITE" id="PS00606">
    <property type="entry name" value="KS3_1"/>
    <property type="match status" value="1"/>
</dbReference>
<dbReference type="FunFam" id="3.30.70.250:FF:000003">
    <property type="entry name" value="Polyketide beta-ketoacyl synthase Pks3"/>
    <property type="match status" value="1"/>
</dbReference>
<comment type="pathway">
    <text evidence="2">Antibiotic biosynthesis.</text>
</comment>
<dbReference type="PANTHER" id="PTHR43775:SF37">
    <property type="entry name" value="SI:DKEY-61P9.11"/>
    <property type="match status" value="1"/>
</dbReference>
<dbReference type="InterPro" id="IPR011032">
    <property type="entry name" value="GroES-like_sf"/>
</dbReference>
<dbReference type="InterPro" id="IPR050091">
    <property type="entry name" value="PKS_NRPS_Biosynth_Enz"/>
</dbReference>
<evidence type="ECO:0000313" key="22">
    <source>
        <dbReference type="Proteomes" id="UP000465302"/>
    </source>
</evidence>
<feature type="region of interest" description="C-terminal hotdog fold" evidence="16">
    <location>
        <begin position="1034"/>
        <end position="1182"/>
    </location>
</feature>
<dbReference type="PROSITE" id="PS50075">
    <property type="entry name" value="CARRIER"/>
    <property type="match status" value="1"/>
</dbReference>
<dbReference type="InterPro" id="IPR001227">
    <property type="entry name" value="Ac_transferase_dom_sf"/>
</dbReference>
<dbReference type="CDD" id="cd00833">
    <property type="entry name" value="PKS"/>
    <property type="match status" value="1"/>
</dbReference>
<dbReference type="Proteomes" id="UP000465302">
    <property type="component" value="Unassembled WGS sequence"/>
</dbReference>
<evidence type="ECO:0000256" key="16">
    <source>
        <dbReference type="PROSITE-ProRule" id="PRU01363"/>
    </source>
</evidence>
<dbReference type="InterPro" id="IPR014031">
    <property type="entry name" value="Ketoacyl_synth_C"/>
</dbReference>
<dbReference type="Pfam" id="PF22336">
    <property type="entry name" value="RhiE-like_linker"/>
    <property type="match status" value="1"/>
</dbReference>
<evidence type="ECO:0000256" key="17">
    <source>
        <dbReference type="SAM" id="MobiDB-lite"/>
    </source>
</evidence>
<evidence type="ECO:0000256" key="8">
    <source>
        <dbReference type="ARBA" id="ARBA00022857"/>
    </source>
</evidence>
<dbReference type="InterPro" id="IPR053386">
    <property type="entry name" value="MBFA_synthase"/>
</dbReference>
<accession>A0A7I9VZX0</accession>
<evidence type="ECO:0000256" key="15">
    <source>
        <dbReference type="ARBA" id="ARBA00048465"/>
    </source>
</evidence>
<feature type="domain" description="PKS/mFAS DH" evidence="20">
    <location>
        <begin position="900"/>
        <end position="1182"/>
    </location>
</feature>
<dbReference type="InterPro" id="IPR016039">
    <property type="entry name" value="Thiolase-like"/>
</dbReference>
<dbReference type="InterPro" id="IPR013154">
    <property type="entry name" value="ADH-like_N"/>
</dbReference>
<dbReference type="InterPro" id="IPR013149">
    <property type="entry name" value="ADH-like_C"/>
</dbReference>
<keyword evidence="10" id="KW-0012">Acyltransferase</keyword>
<keyword evidence="9" id="KW-0511">Multifunctional enzyme</keyword>
<dbReference type="InterPro" id="IPR016036">
    <property type="entry name" value="Malonyl_transacylase_ACP-bd"/>
</dbReference>
<dbReference type="InterPro" id="IPR006162">
    <property type="entry name" value="Ppantetheine_attach_site"/>
</dbReference>
<evidence type="ECO:0000256" key="6">
    <source>
        <dbReference type="ARBA" id="ARBA00022679"/>
    </source>
</evidence>
<evidence type="ECO:0000259" key="18">
    <source>
        <dbReference type="PROSITE" id="PS50075"/>
    </source>
</evidence>
<dbReference type="InterPro" id="IPR020841">
    <property type="entry name" value="PKS_Beta-ketoAc_synthase_dom"/>
</dbReference>
<dbReference type="FunFam" id="3.40.47.10:FF:000019">
    <property type="entry name" value="Polyketide synthase type I"/>
    <property type="match status" value="1"/>
</dbReference>
<keyword evidence="7" id="KW-0677">Repeat</keyword>
<dbReference type="EC" id="2.3.1.287" evidence="11"/>
<evidence type="ECO:0000259" key="20">
    <source>
        <dbReference type="PROSITE" id="PS52019"/>
    </source>
</evidence>
<sequence>MPNANAIHVTPVAVIGMACRLPGSIDSPEQLWDALLRGEDLVTEVPPDRWDADEYYDPEPGTPGRSVSKWGAFLDDVAGFDAEFFGINDREATALDPQHRLLLETSWEAMEHAGLTPDQLNESLTGVFVGLTHYDYQLVTAGSHAMEKPYGFQGNIFSMASGRIAYALGLRGPALTVDTACSSSMTAVHMACRSLNDGECDMAFAGGAFVMLDPRKFVAGTAEGHLSPTGRCHAFDVNADGYVCGEASAMVLLKRLPDAQRDGDRILAVLRGTAANQDGHTVNISTPSSDAQTAVYRAALQNAGVDPATIAMVEAHGTGTPVGDPSEYASLSEVYGIEGPCALASVKTNLGHTQSAAGVLGLIKAILAIDHGTVPRNLHFTRLPDELTGIDTQLFVPQQNTPWPTNGHAPRRAAVSSYGLSGTNVHAIVEEPPQAAEADRPAEATAPAAEQLLFVLSSTSAEELRRHAGRLADWIAAHEDVDLPDLAYTLARRRARRPVRTAVIASDRQELIAALRQIAESGTETPLSTAVGRDDRGPVWVFSGQGSQWPAMGAQLLATEPVFAATVAQLEPIIARESGFSVTDAMCAPQTVTGIDRVQPTLFTIQVALAATLDAYGVRPGAVIGHSLGEAAAAVVAGALSPEDGARVICRRSKLMTRIAGAGAMASVELPAKQVLSELAVNEIKDVVVAVVASPHSTVIGGAAETVRELVTAWEQRDVMAREIAVDVASHSPQVEPILDDLATALADLNPMEPRVPYYSATQFDPRQQPMCDSGYWVDNLRNTVRFSGAVRAALEDGYRVFAELAPHPLLTHAVEQTARSLDMPLATLASMRREQDLPHGMRSLLCDLHSAGAAVDFSVLYPGGRLVDAPLPTWTHRRLWMDGEDHKASTRGGSTVSVHPLLGQHVQLPEEPERHVWQAEIGTGVLPWPAEHRVRDVAVFPGAAYCEMALAAARAVLGTASEVRDISFEQALILDEQTTVSAWGSVSSPGVIDFTVQTDQAGEQTRQATAVLHAVEHDRPQPHNTSALTAAHPRRVDGTEVRDQLAQRGVEYGAAFSGLGAVHIGEGENATILAEVAIPRDIRAQQDHYEIHPALLDACFQAVAAHPSVRALGGQALALPLGARRLRNYGGADGAQYCFVRVTNADARGVEADLDLLDEHGSVLLGVQGLRLGTAESEQDRKDRVLRERLLTVEWRLRHLPEVTHADAGTWLLISLADDMGATSLTDVLKKHGAQCITMCWPLHGDIAASSAELQKHVRENGITGVVILTGAKSSDSEDQGLLVGRGYVQHLVRITHELAETPTTPRVYVVTRNAHTVVEGDVANLEQGGLRGLTRVIGVEYPQLRPTQIDLDQSTDFEQVAHQLLSGSDEDETAWRNGEWYTARLFPTPLRPEERHTAVADHERDGMRLKIRTPGDLETLELVACDRIPPGPGQIEVAVSASSINFADVMVAFGRYPAFEGRLPELGTDFAGVVTAVGLGVTDHKVGDRVAGLCADGCWGTYLTCDARQAVTLPDGLTEGQAAAITTAHATAYHGLHDLAKIAAGDKVLIHSATGGVGQAAIAIARAAGAEIFATAGSPQRRQLLRDMGIEQVYDSRSIEFADQIRRDTAGYGVDIVLNSVTGAGQRAGVELLAHGGRFVEIGKRDIYGDTRLGLFPFRRNLAFYGVDLGLLSYGQPERFRELLNTVYRLTADGELPLPQSTHYPLADAATAIRLMSGAQHTGKLVLDIPREGRSRVVVPPANVPIFRADGAYIVTGGLGGLGLFLAEKMAAAGCGRIVVSSRSQPTLSTLQTLERMRATGADVVVECGDIAQPETAARLVALATATGLAVRGVLHLAGTVEDATLGNITDELIERNWAPKVHGAWNLHCATVEQPLDWFCSFSSAAALVGSPGQGAYAAANSWLDAFTMWRRAQGLPAIAIAWGAWGEIGRGTALAELTDVAIAPEEGGYAFEALLRHDRAYTGYAPFIGTQWLSSFAQRTPFAEEFRSAEQNTTGTRTLRAELDELPRDEWPIRLRRLISGQVSLLLRRSIDPDHPLSEYGLDSLGSLELRTRIEAETGIRITPREVAATTTIRDLADLLCEKLASTQPAAADGPAPSSGVAPVATPASAPASRSTVVPASRPTSTATPAVTAPPAQQEVLTATDDSAPNGEELQDNRLQLADHAFFTAQHATGQEQVMQVLWVYEHPIDFDGLRRFHHNLARGMLGRRIERSPLRFARHRWVADPGPSDIEIAPHPRPRTELSDWADERTQITTDPESGSGWHLAVLALTDGSTAVSLVVSHYLLDGLGLAMAIAEAVMGNTRDLGLPQPRSRTRLRAAAKDAREFTRDVPEIAHAVGAVVKLARQHRRDLATAAKSSRRARREARRERVEAPAAKAVAVRDVDDDKPIVVPGVTIYIDVVDWDARAKALGGTSDTLLAGVAAKLAERLGRRRASDGAVTLQLPRSDRTDDDTRAIALSFARVSIDPAPVTTDLRDLRATMDQELRALREAPDTSAYDVMPPAAIGIVWLTQLMPKRAVNRLTDFMFGDPDMPVFCSNLGDFGMLMCRIDGTDAEYVTTRGASNVTRQWLERAGGLMHVQSGRVGGKLGISLVAYQPGAANTKPALRDLMTRTLAEFNLAGEIL</sequence>
<evidence type="ECO:0000256" key="3">
    <source>
        <dbReference type="ARBA" id="ARBA00022450"/>
    </source>
</evidence>
<keyword evidence="3" id="KW-0596">Phosphopantetheine</keyword>
<dbReference type="GO" id="GO:0006633">
    <property type="term" value="P:fatty acid biosynthetic process"/>
    <property type="evidence" value="ECO:0007669"/>
    <property type="project" value="InterPro"/>
</dbReference>
<dbReference type="InterPro" id="IPR036291">
    <property type="entry name" value="NAD(P)-bd_dom_sf"/>
</dbReference>
<dbReference type="SUPFAM" id="SSF53901">
    <property type="entry name" value="Thiolase-like"/>
    <property type="match status" value="1"/>
</dbReference>
<dbReference type="Gene3D" id="3.10.129.110">
    <property type="entry name" value="Polyketide synthase dehydratase"/>
    <property type="match status" value="1"/>
</dbReference>
<evidence type="ECO:0000256" key="5">
    <source>
        <dbReference type="ARBA" id="ARBA00022553"/>
    </source>
</evidence>
<dbReference type="SUPFAM" id="SSF51735">
    <property type="entry name" value="NAD(P)-binding Rossmann-fold domains"/>
    <property type="match status" value="3"/>
</dbReference>
<dbReference type="SMART" id="SM00823">
    <property type="entry name" value="PKS_PP"/>
    <property type="match status" value="1"/>
</dbReference>
<dbReference type="GO" id="GO:0031177">
    <property type="term" value="F:phosphopantetheine binding"/>
    <property type="evidence" value="ECO:0007669"/>
    <property type="project" value="InterPro"/>
</dbReference>
<comment type="subcellular location">
    <subcellularLocation>
        <location evidence="1">Cytoplasm</location>
    </subcellularLocation>
</comment>
<dbReference type="InterPro" id="IPR049552">
    <property type="entry name" value="PKS_DH_N"/>
</dbReference>
<dbReference type="SMART" id="SM00829">
    <property type="entry name" value="PKS_ER"/>
    <property type="match status" value="1"/>
</dbReference>
<evidence type="ECO:0000256" key="12">
    <source>
        <dbReference type="ARBA" id="ARBA00044989"/>
    </source>
</evidence>
<comment type="catalytic activity">
    <reaction evidence="14">
        <text>hexadecanoyl-[(hydroxy)phthioceranic acid synthase] + 8 (S)-methylmalonyl-CoA + 16 NADPH + 24 H(+) = C40-phthioceranyl-[(hydroxy)phthioceranic acid synthase] + 8 CO2 + 16 NADP(+) + 8 CoA + 8 H2O</text>
        <dbReference type="Rhea" id="RHEA:58904"/>
        <dbReference type="Rhea" id="RHEA-COMP:15244"/>
        <dbReference type="Rhea" id="RHEA-COMP:15245"/>
        <dbReference type="ChEBI" id="CHEBI:15377"/>
        <dbReference type="ChEBI" id="CHEBI:15378"/>
        <dbReference type="ChEBI" id="CHEBI:16526"/>
        <dbReference type="ChEBI" id="CHEBI:57287"/>
        <dbReference type="ChEBI" id="CHEBI:57327"/>
        <dbReference type="ChEBI" id="CHEBI:57783"/>
        <dbReference type="ChEBI" id="CHEBI:58349"/>
        <dbReference type="ChEBI" id="CHEBI:78483"/>
        <dbReference type="ChEBI" id="CHEBI:142472"/>
        <dbReference type="EC" id="2.3.1.287"/>
    </reaction>
</comment>
<dbReference type="SMART" id="SM00826">
    <property type="entry name" value="PKS_DH"/>
    <property type="match status" value="1"/>
</dbReference>
<dbReference type="FunFam" id="3.40.50.720:FF:000209">
    <property type="entry name" value="Polyketide synthase Pks12"/>
    <property type="match status" value="1"/>
</dbReference>
<dbReference type="InterPro" id="IPR054514">
    <property type="entry name" value="RhiE-like_linker"/>
</dbReference>
<keyword evidence="6" id="KW-0808">Transferase</keyword>
<dbReference type="InterPro" id="IPR018201">
    <property type="entry name" value="Ketoacyl_synth_AS"/>
</dbReference>
<evidence type="ECO:0000256" key="1">
    <source>
        <dbReference type="ARBA" id="ARBA00004496"/>
    </source>
</evidence>
<evidence type="ECO:0000313" key="21">
    <source>
        <dbReference type="EMBL" id="GFG50536.1"/>
    </source>
</evidence>
<evidence type="ECO:0000256" key="13">
    <source>
        <dbReference type="ARBA" id="ARBA00045003"/>
    </source>
</evidence>
<dbReference type="InterPro" id="IPR049551">
    <property type="entry name" value="PKS_DH_C"/>
</dbReference>
<gene>
    <name evidence="21" type="primary">pks5_2</name>
    <name evidence="21" type="ORF">MAGR_19770</name>
</gene>